<evidence type="ECO:0000313" key="7">
    <source>
        <dbReference type="EMBL" id="KAK5098501.1"/>
    </source>
</evidence>
<sequence length="516" mass="55696">MEDKNASRISGADRDHLSDESLNHDNTIFGSNAPPRTLKTLEILSAGFNVCNSWCGVAATMFLGFLAGGPVTIVYGVIISFFTVGCCVLSMCELAARYPTAGGQYHWTYLLAPKSIRRGASYTTGIVNIFAWLATSASVCVIIPQVALGMAAYWHPTYVPQRWQSFLIYQATNLLVLAYNLLVLRRAPVTHDIGMFFSLACFFTFFIACLARAAPKASTAFVWTTFVNEGSGWPNGVVFLTGLVNPHFMYIGIDGAVHLAEDALNAASAVPKALIATLVIGFVTAFPFVIAMFYCISDPMGVVSSPLPIFAIWEQATRSGAGATAMSIFLLITGYFALNATQQTASRLTWSFARDNGLIFSRKIATIDDRLGVPVWALFFNAAIVFVMGCIYLGSTTAFNSIIGTCLIAMQISIAIPVFFLMLGGRDSSVIGAGRGENKWHMGAAGWVVNAVTIAFTVLISIFYCFPVATPVTGSTMNYAVVVLGVFAILGLVNWFVYAKRGFQGPRINLESFAGR</sequence>
<feature type="transmembrane region" description="Helical" evidence="6">
    <location>
        <begin position="166"/>
        <end position="184"/>
    </location>
</feature>
<feature type="transmembrane region" description="Helical" evidence="6">
    <location>
        <begin position="316"/>
        <end position="338"/>
    </location>
</feature>
<evidence type="ECO:0000256" key="6">
    <source>
        <dbReference type="SAM" id="Phobius"/>
    </source>
</evidence>
<name>A0ABR0KL84_9EURO</name>
<feature type="transmembrane region" description="Helical" evidence="6">
    <location>
        <begin position="73"/>
        <end position="96"/>
    </location>
</feature>
<dbReference type="Proteomes" id="UP001345013">
    <property type="component" value="Unassembled WGS sequence"/>
</dbReference>
<feature type="transmembrane region" description="Helical" evidence="6">
    <location>
        <begin position="233"/>
        <end position="253"/>
    </location>
</feature>
<evidence type="ECO:0000256" key="5">
    <source>
        <dbReference type="ARBA" id="ARBA00023136"/>
    </source>
</evidence>
<keyword evidence="4 6" id="KW-1133">Transmembrane helix</keyword>
<dbReference type="PANTHER" id="PTHR45649">
    <property type="entry name" value="AMINO-ACID PERMEASE BAT1"/>
    <property type="match status" value="1"/>
</dbReference>
<accession>A0ABR0KL84</accession>
<feature type="transmembrane region" description="Helical" evidence="6">
    <location>
        <begin position="126"/>
        <end position="154"/>
    </location>
</feature>
<dbReference type="Gene3D" id="1.20.1740.10">
    <property type="entry name" value="Amino acid/polyamine transporter I"/>
    <property type="match status" value="1"/>
</dbReference>
<evidence type="ECO:0000256" key="1">
    <source>
        <dbReference type="ARBA" id="ARBA00004141"/>
    </source>
</evidence>
<evidence type="ECO:0000313" key="8">
    <source>
        <dbReference type="Proteomes" id="UP001345013"/>
    </source>
</evidence>
<gene>
    <name evidence="7" type="ORF">LTR24_001820</name>
</gene>
<feature type="transmembrane region" description="Helical" evidence="6">
    <location>
        <begin position="273"/>
        <end position="296"/>
    </location>
</feature>
<feature type="transmembrane region" description="Helical" evidence="6">
    <location>
        <begin position="476"/>
        <end position="498"/>
    </location>
</feature>
<organism evidence="7 8">
    <name type="scientific">Lithohypha guttulata</name>
    <dbReference type="NCBI Taxonomy" id="1690604"/>
    <lineage>
        <taxon>Eukaryota</taxon>
        <taxon>Fungi</taxon>
        <taxon>Dikarya</taxon>
        <taxon>Ascomycota</taxon>
        <taxon>Pezizomycotina</taxon>
        <taxon>Eurotiomycetes</taxon>
        <taxon>Chaetothyriomycetidae</taxon>
        <taxon>Chaetothyriales</taxon>
        <taxon>Trichomeriaceae</taxon>
        <taxon>Lithohypha</taxon>
    </lineage>
</organism>
<feature type="transmembrane region" description="Helical" evidence="6">
    <location>
        <begin position="371"/>
        <end position="395"/>
    </location>
</feature>
<evidence type="ECO:0000256" key="3">
    <source>
        <dbReference type="ARBA" id="ARBA00022692"/>
    </source>
</evidence>
<proteinExistence type="predicted"/>
<reference evidence="7 8" key="1">
    <citation type="submission" date="2023-08" db="EMBL/GenBank/DDBJ databases">
        <title>Black Yeasts Isolated from many extreme environments.</title>
        <authorList>
            <person name="Coleine C."/>
            <person name="Stajich J.E."/>
            <person name="Selbmann L."/>
        </authorList>
    </citation>
    <scope>NUCLEOTIDE SEQUENCE [LARGE SCALE GENOMIC DNA]</scope>
    <source>
        <strain evidence="7 8">CCFEE 5885</strain>
    </source>
</reference>
<comment type="subcellular location">
    <subcellularLocation>
        <location evidence="1">Membrane</location>
        <topology evidence="1">Multi-pass membrane protein</topology>
    </subcellularLocation>
</comment>
<dbReference type="EMBL" id="JAVRRG010000014">
    <property type="protein sequence ID" value="KAK5098501.1"/>
    <property type="molecule type" value="Genomic_DNA"/>
</dbReference>
<dbReference type="PANTHER" id="PTHR45649:SF19">
    <property type="entry name" value="TRANSPORTER, PUTATIVE (EUROFUNG)-RELATED"/>
    <property type="match status" value="1"/>
</dbReference>
<keyword evidence="2" id="KW-0813">Transport</keyword>
<protein>
    <recommendedName>
        <fullName evidence="9">Amino acid transporter</fullName>
    </recommendedName>
</protein>
<feature type="transmembrane region" description="Helical" evidence="6">
    <location>
        <begin position="46"/>
        <end position="67"/>
    </location>
</feature>
<dbReference type="PIRSF" id="PIRSF006060">
    <property type="entry name" value="AA_transporter"/>
    <property type="match status" value="1"/>
</dbReference>
<keyword evidence="5 6" id="KW-0472">Membrane</keyword>
<comment type="caution">
    <text evidence="7">The sequence shown here is derived from an EMBL/GenBank/DDBJ whole genome shotgun (WGS) entry which is preliminary data.</text>
</comment>
<dbReference type="Pfam" id="PF13520">
    <property type="entry name" value="AA_permease_2"/>
    <property type="match status" value="1"/>
</dbReference>
<feature type="transmembrane region" description="Helical" evidence="6">
    <location>
        <begin position="401"/>
        <end position="423"/>
    </location>
</feature>
<feature type="transmembrane region" description="Helical" evidence="6">
    <location>
        <begin position="196"/>
        <end position="213"/>
    </location>
</feature>
<feature type="transmembrane region" description="Helical" evidence="6">
    <location>
        <begin position="444"/>
        <end position="464"/>
    </location>
</feature>
<dbReference type="InterPro" id="IPR002293">
    <property type="entry name" value="AA/rel_permease1"/>
</dbReference>
<keyword evidence="8" id="KW-1185">Reference proteome</keyword>
<evidence type="ECO:0008006" key="9">
    <source>
        <dbReference type="Google" id="ProtNLM"/>
    </source>
</evidence>
<evidence type="ECO:0000256" key="2">
    <source>
        <dbReference type="ARBA" id="ARBA00022448"/>
    </source>
</evidence>
<evidence type="ECO:0000256" key="4">
    <source>
        <dbReference type="ARBA" id="ARBA00022989"/>
    </source>
</evidence>
<keyword evidence="3 6" id="KW-0812">Transmembrane</keyword>